<feature type="region of interest" description="Disordered" evidence="2">
    <location>
        <begin position="274"/>
        <end position="302"/>
    </location>
</feature>
<dbReference type="HOGENOM" id="CLU_921283_0_0_1"/>
<name>M2M9T1_BAUPA</name>
<feature type="coiled-coil region" evidence="1">
    <location>
        <begin position="5"/>
        <end position="39"/>
    </location>
</feature>
<dbReference type="RefSeq" id="XP_007679467.1">
    <property type="nucleotide sequence ID" value="XM_007681277.1"/>
</dbReference>
<gene>
    <name evidence="3" type="ORF">BAUCODRAFT_125082</name>
</gene>
<evidence type="ECO:0000256" key="1">
    <source>
        <dbReference type="SAM" id="Coils"/>
    </source>
</evidence>
<protein>
    <submittedName>
        <fullName evidence="3">Uncharacterized protein</fullName>
    </submittedName>
</protein>
<dbReference type="GeneID" id="19107933"/>
<dbReference type="Proteomes" id="UP000011761">
    <property type="component" value="Unassembled WGS sequence"/>
</dbReference>
<dbReference type="KEGG" id="bcom:BAUCODRAFT_125082"/>
<dbReference type="EMBL" id="KB445560">
    <property type="protein sequence ID" value="EMC93201.1"/>
    <property type="molecule type" value="Genomic_DNA"/>
</dbReference>
<dbReference type="eggNOG" id="ENOG502RMEM">
    <property type="taxonomic scope" value="Eukaryota"/>
</dbReference>
<keyword evidence="1" id="KW-0175">Coiled coil</keyword>
<evidence type="ECO:0000313" key="4">
    <source>
        <dbReference type="Proteomes" id="UP000011761"/>
    </source>
</evidence>
<keyword evidence="4" id="KW-1185">Reference proteome</keyword>
<reference evidence="3 4" key="1">
    <citation type="journal article" date="2012" name="PLoS Pathog.">
        <title>Diverse lifestyles and strategies of plant pathogenesis encoded in the genomes of eighteen Dothideomycetes fungi.</title>
        <authorList>
            <person name="Ohm R.A."/>
            <person name="Feau N."/>
            <person name="Henrissat B."/>
            <person name="Schoch C.L."/>
            <person name="Horwitz B.A."/>
            <person name="Barry K.W."/>
            <person name="Condon B.J."/>
            <person name="Copeland A.C."/>
            <person name="Dhillon B."/>
            <person name="Glaser F."/>
            <person name="Hesse C.N."/>
            <person name="Kosti I."/>
            <person name="LaButti K."/>
            <person name="Lindquist E.A."/>
            <person name="Lucas S."/>
            <person name="Salamov A.A."/>
            <person name="Bradshaw R.E."/>
            <person name="Ciuffetti L."/>
            <person name="Hamelin R.C."/>
            <person name="Kema G.H.J."/>
            <person name="Lawrence C."/>
            <person name="Scott J.A."/>
            <person name="Spatafora J.W."/>
            <person name="Turgeon B.G."/>
            <person name="de Wit P.J.G.M."/>
            <person name="Zhong S."/>
            <person name="Goodwin S.B."/>
            <person name="Grigoriev I.V."/>
        </authorList>
    </citation>
    <scope>NUCLEOTIDE SEQUENCE [LARGE SCALE GENOMIC DNA]</scope>
    <source>
        <strain evidence="3 4">UAMH 10762</strain>
    </source>
</reference>
<sequence>MDFALQEFCGRLGRLTAEADRLRDERGRLEARKAAIDERLAEVDAASRDLASSYGASGPRNQTILPHQGDRTFTAAPTPADTTRFSTPSKDVENTEPDGDNNIIVASPKPKGTLVASSKMIPGRHPILHELYPTIVNLDGIWTEIWCGRCSLNWNTRSQTYFHGVDGLHNHWMQAHKSELHDSSLKACLKEAGRRSVSDIDGTKMKLGEAPVDVLIKPRGLDTSSNRVHARKSIMQQAESPPQVVTLHDTSSSKSAAKKITEYEVFQNLAAEAEASATPKAKRQRTSAGRPSYFNGGRTMSL</sequence>
<accession>M2M9T1</accession>
<dbReference type="STRING" id="717646.M2M9T1"/>
<feature type="region of interest" description="Disordered" evidence="2">
    <location>
        <begin position="51"/>
        <end position="102"/>
    </location>
</feature>
<organism evidence="3 4">
    <name type="scientific">Baudoinia panamericana (strain UAMH 10762)</name>
    <name type="common">Angels' share fungus</name>
    <name type="synonym">Baudoinia compniacensis (strain UAMH 10762)</name>
    <dbReference type="NCBI Taxonomy" id="717646"/>
    <lineage>
        <taxon>Eukaryota</taxon>
        <taxon>Fungi</taxon>
        <taxon>Dikarya</taxon>
        <taxon>Ascomycota</taxon>
        <taxon>Pezizomycotina</taxon>
        <taxon>Dothideomycetes</taxon>
        <taxon>Dothideomycetidae</taxon>
        <taxon>Mycosphaerellales</taxon>
        <taxon>Teratosphaeriaceae</taxon>
        <taxon>Baudoinia</taxon>
    </lineage>
</organism>
<evidence type="ECO:0000256" key="2">
    <source>
        <dbReference type="SAM" id="MobiDB-lite"/>
    </source>
</evidence>
<dbReference type="AlphaFoldDB" id="M2M9T1"/>
<dbReference type="OrthoDB" id="3843254at2759"/>
<evidence type="ECO:0000313" key="3">
    <source>
        <dbReference type="EMBL" id="EMC93201.1"/>
    </source>
</evidence>
<proteinExistence type="predicted"/>
<feature type="compositionally biased region" description="Low complexity" evidence="2">
    <location>
        <begin position="71"/>
        <end position="85"/>
    </location>
</feature>